<proteinExistence type="predicted"/>
<feature type="transmembrane region" description="Helical" evidence="1">
    <location>
        <begin position="105"/>
        <end position="126"/>
    </location>
</feature>
<accession>A0A9P6W5L4</accession>
<dbReference type="Proteomes" id="UP000777482">
    <property type="component" value="Unassembled WGS sequence"/>
</dbReference>
<dbReference type="PANTHER" id="PTHR38848:SF3">
    <property type="entry name" value="G-PROTEIN COUPLED RECEPTORS FAMILY 3 PROFILE DOMAIN-CONTAINING PROTEIN"/>
    <property type="match status" value="1"/>
</dbReference>
<keyword evidence="3" id="KW-1185">Reference proteome</keyword>
<sequence length="252" mass="28396">MISLLSGLLGVRLAAAHDSFRRMSILHFLALLLLTMSLLFVVTSAILILGKGAHLRRSACEGAIWLCISLYALSKLVLYLLLLEKVWAVHGLASLGHRNRWDSKWYRVGAVLVLGWVAVAILEIALHDDPTPRRRDGRQSLPHSGFLITNLAEQVASDSETGSALEYRRPDLFSNLLQQRLHHHHSRRQRVELDLPRELLDRHLDQCPRGLCSHDLSGGDLSEYWSALSRRTGKMARALAEEADRKTRPLLD</sequence>
<name>A0A9P6W5L4_RHOMI</name>
<comment type="caution">
    <text evidence="2">The sequence shown here is derived from an EMBL/GenBank/DDBJ whole genome shotgun (WGS) entry which is preliminary data.</text>
</comment>
<feature type="transmembrane region" description="Helical" evidence="1">
    <location>
        <begin position="62"/>
        <end position="82"/>
    </location>
</feature>
<evidence type="ECO:0000313" key="2">
    <source>
        <dbReference type="EMBL" id="KAG0665340.1"/>
    </source>
</evidence>
<keyword evidence="1" id="KW-0812">Transmembrane</keyword>
<keyword evidence="1" id="KW-1133">Transmembrane helix</keyword>
<dbReference type="AlphaFoldDB" id="A0A9P6W5L4"/>
<evidence type="ECO:0000256" key="1">
    <source>
        <dbReference type="SAM" id="Phobius"/>
    </source>
</evidence>
<feature type="transmembrane region" description="Helical" evidence="1">
    <location>
        <begin position="26"/>
        <end position="50"/>
    </location>
</feature>
<dbReference type="OrthoDB" id="3210850at2759"/>
<evidence type="ECO:0000313" key="3">
    <source>
        <dbReference type="Proteomes" id="UP000777482"/>
    </source>
</evidence>
<organism evidence="2 3">
    <name type="scientific">Rhodotorula mucilaginosa</name>
    <name type="common">Yeast</name>
    <name type="synonym">Rhodotorula rubra</name>
    <dbReference type="NCBI Taxonomy" id="5537"/>
    <lineage>
        <taxon>Eukaryota</taxon>
        <taxon>Fungi</taxon>
        <taxon>Dikarya</taxon>
        <taxon>Basidiomycota</taxon>
        <taxon>Pucciniomycotina</taxon>
        <taxon>Microbotryomycetes</taxon>
        <taxon>Sporidiobolales</taxon>
        <taxon>Sporidiobolaceae</taxon>
        <taxon>Rhodotorula</taxon>
    </lineage>
</organism>
<protein>
    <submittedName>
        <fullName evidence="2">Uncharacterized protein</fullName>
    </submittedName>
</protein>
<dbReference type="EMBL" id="PUHQ01000009">
    <property type="protein sequence ID" value="KAG0665340.1"/>
    <property type="molecule type" value="Genomic_DNA"/>
</dbReference>
<gene>
    <name evidence="2" type="ORF">C6P46_006787</name>
</gene>
<reference evidence="2 3" key="1">
    <citation type="submission" date="2020-11" db="EMBL/GenBank/DDBJ databases">
        <title>Kefir isolates.</title>
        <authorList>
            <person name="Marcisauskas S."/>
            <person name="Kim Y."/>
            <person name="Blasche S."/>
        </authorList>
    </citation>
    <scope>NUCLEOTIDE SEQUENCE [LARGE SCALE GENOMIC DNA]</scope>
    <source>
        <strain evidence="2 3">KR</strain>
    </source>
</reference>
<keyword evidence="1" id="KW-0472">Membrane</keyword>
<dbReference type="PANTHER" id="PTHR38848">
    <property type="entry name" value="G-PROTEIN COUPLED RECEPTORS FAMILY 3 PROFILE DOMAIN-CONTAINING PROTEIN"/>
    <property type="match status" value="1"/>
</dbReference>